<proteinExistence type="inferred from homology"/>
<dbReference type="OrthoDB" id="9787779at2"/>
<keyword evidence="9" id="KW-1185">Reference proteome</keyword>
<dbReference type="GO" id="GO:0050660">
    <property type="term" value="F:flavin adenine dinucleotide binding"/>
    <property type="evidence" value="ECO:0007669"/>
    <property type="project" value="InterPro"/>
</dbReference>
<feature type="domain" description="FAD-dependent oxidoreductase 2 FAD-binding" evidence="6">
    <location>
        <begin position="4"/>
        <end position="35"/>
    </location>
</feature>
<evidence type="ECO:0000259" key="5">
    <source>
        <dbReference type="Pfam" id="PF00732"/>
    </source>
</evidence>
<protein>
    <submittedName>
        <fullName evidence="8">Choline dehydrogenase</fullName>
    </submittedName>
</protein>
<evidence type="ECO:0000256" key="2">
    <source>
        <dbReference type="ARBA" id="ARBA00022630"/>
    </source>
</evidence>
<dbReference type="Pfam" id="PF00732">
    <property type="entry name" value="GMC_oxred_N"/>
    <property type="match status" value="1"/>
</dbReference>
<evidence type="ECO:0000256" key="1">
    <source>
        <dbReference type="ARBA" id="ARBA00010790"/>
    </source>
</evidence>
<feature type="domain" description="Glucose-methanol-choline oxidoreductase C-terminal" evidence="7">
    <location>
        <begin position="443"/>
        <end position="553"/>
    </location>
</feature>
<gene>
    <name evidence="8" type="ORF">SAMN02745136_00069</name>
</gene>
<dbReference type="EMBL" id="FRAC01000006">
    <property type="protein sequence ID" value="SHJ45664.1"/>
    <property type="molecule type" value="Genomic_DNA"/>
</dbReference>
<dbReference type="Pfam" id="PF05199">
    <property type="entry name" value="GMC_oxred_C"/>
    <property type="match status" value="1"/>
</dbReference>
<dbReference type="STRING" id="1121322.SAMN02745136_00069"/>
<dbReference type="InterPro" id="IPR000172">
    <property type="entry name" value="GMC_OxRdtase_N"/>
</dbReference>
<feature type="domain" description="Glucose-methanol-choline oxidoreductase N-terminal" evidence="5">
    <location>
        <begin position="210"/>
        <end position="331"/>
    </location>
</feature>
<evidence type="ECO:0000256" key="4">
    <source>
        <dbReference type="ARBA" id="ARBA00023002"/>
    </source>
</evidence>
<keyword evidence="2" id="KW-0285">Flavoprotein</keyword>
<dbReference type="PANTHER" id="PTHR46056">
    <property type="entry name" value="LONG-CHAIN-ALCOHOL OXIDASE"/>
    <property type="match status" value="1"/>
</dbReference>
<sequence length="567" mass="62159">MDTDVIIIGAGGGGAVAAKELGEKGLGVIVLEAGPWYGNKNWPLPNSEPGANGSTNYDDLSIDLLKKSFTDLEDDMNDFVSGKFRWGPADREKPPWTRRILNGGFIWQNSGVGGSTLHYFGNSPRAYPQSVNNIWPISYDELIPYYEKVETTLPVRPAPATAKEDLFIYGCKKAGWSLIDSLDITSPGYRMETNAILPPNPLINDPDFNFVTNNSVGCTLRGQCINGCHIGPTVDSVAKRSTLVSYIPRALRTNKVEVRPNTFVTKILTETDENNELQAVGVAFRNTWTGETGELTAKVIVLSAGGIESPRLWLNSGLPDNPWVGRGLINHWFDSVTGIFDEAAVMDALGVSDVKPFVGQNSAVRFDYPGYGALLMCGESPGIYSTLAYGASFMGSSSLRRTDSNAPWDYEGLIIGEQLKEFMREYTRTLSCLILTDDTVDQNNSITLDPYLRDENGYLPVITYQPNPEDSIRRDTLAAISADIFRKAGAKTVVRSNWPAASFLHIMCTMRMGYVTDSNCEAYQVKKLYIADNSVIFNGIGGPNPTLTTQALATRTADKIAEKYFSS</sequence>
<dbReference type="Pfam" id="PF00890">
    <property type="entry name" value="FAD_binding_2"/>
    <property type="match status" value="1"/>
</dbReference>
<dbReference type="SUPFAM" id="SSF51905">
    <property type="entry name" value="FAD/NAD(P)-binding domain"/>
    <property type="match status" value="1"/>
</dbReference>
<evidence type="ECO:0000313" key="9">
    <source>
        <dbReference type="Proteomes" id="UP000184386"/>
    </source>
</evidence>
<dbReference type="AlphaFoldDB" id="A0A1M6JG68"/>
<reference evidence="8 9" key="1">
    <citation type="submission" date="2016-11" db="EMBL/GenBank/DDBJ databases">
        <authorList>
            <person name="Jaros S."/>
            <person name="Januszkiewicz K."/>
            <person name="Wedrychowicz H."/>
        </authorList>
    </citation>
    <scope>NUCLEOTIDE SEQUENCE [LARGE SCALE GENOMIC DNA]</scope>
    <source>
        <strain evidence="8 9">DSM 15929</strain>
    </source>
</reference>
<dbReference type="Gene3D" id="3.50.50.60">
    <property type="entry name" value="FAD/NAD(P)-binding domain"/>
    <property type="match status" value="2"/>
</dbReference>
<organism evidence="8 9">
    <name type="scientific">Anaerocolumna jejuensis DSM 15929</name>
    <dbReference type="NCBI Taxonomy" id="1121322"/>
    <lineage>
        <taxon>Bacteria</taxon>
        <taxon>Bacillati</taxon>
        <taxon>Bacillota</taxon>
        <taxon>Clostridia</taxon>
        <taxon>Lachnospirales</taxon>
        <taxon>Lachnospiraceae</taxon>
        <taxon>Anaerocolumna</taxon>
    </lineage>
</organism>
<dbReference type="GO" id="GO:0016614">
    <property type="term" value="F:oxidoreductase activity, acting on CH-OH group of donors"/>
    <property type="evidence" value="ECO:0007669"/>
    <property type="project" value="InterPro"/>
</dbReference>
<dbReference type="InterPro" id="IPR003953">
    <property type="entry name" value="FAD-dep_OxRdtase_2_FAD-bd"/>
</dbReference>
<dbReference type="InterPro" id="IPR036188">
    <property type="entry name" value="FAD/NAD-bd_sf"/>
</dbReference>
<evidence type="ECO:0000256" key="3">
    <source>
        <dbReference type="ARBA" id="ARBA00022827"/>
    </source>
</evidence>
<evidence type="ECO:0000259" key="7">
    <source>
        <dbReference type="Pfam" id="PF05199"/>
    </source>
</evidence>
<dbReference type="PANTHER" id="PTHR46056:SF12">
    <property type="entry name" value="LONG-CHAIN-ALCOHOL OXIDASE"/>
    <property type="match status" value="1"/>
</dbReference>
<evidence type="ECO:0000313" key="8">
    <source>
        <dbReference type="EMBL" id="SHJ45664.1"/>
    </source>
</evidence>
<keyword evidence="4" id="KW-0560">Oxidoreductase</keyword>
<evidence type="ECO:0000259" key="6">
    <source>
        <dbReference type="Pfam" id="PF00890"/>
    </source>
</evidence>
<keyword evidence="3" id="KW-0274">FAD</keyword>
<dbReference type="RefSeq" id="WP_073271695.1">
    <property type="nucleotide sequence ID" value="NZ_FRAC01000006.1"/>
</dbReference>
<name>A0A1M6JG68_9FIRM</name>
<dbReference type="Proteomes" id="UP000184386">
    <property type="component" value="Unassembled WGS sequence"/>
</dbReference>
<comment type="similarity">
    <text evidence="1">Belongs to the GMC oxidoreductase family.</text>
</comment>
<accession>A0A1M6JG68</accession>
<dbReference type="InterPro" id="IPR007867">
    <property type="entry name" value="GMC_OxRtase_C"/>
</dbReference>